<keyword evidence="2" id="KW-1185">Reference proteome</keyword>
<proteinExistence type="predicted"/>
<dbReference type="AlphaFoldDB" id="A0A1R3XEY8"/>
<name>A0A1R3XEY8_9BACT</name>
<accession>A0A1R3XEY8</accession>
<dbReference type="STRING" id="1317125.SAMN05444128_2149"/>
<dbReference type="Proteomes" id="UP000187181">
    <property type="component" value="Unassembled WGS sequence"/>
</dbReference>
<reference evidence="2" key="1">
    <citation type="submission" date="2017-01" db="EMBL/GenBank/DDBJ databases">
        <authorList>
            <person name="Varghese N."/>
            <person name="Submissions S."/>
        </authorList>
    </citation>
    <scope>NUCLEOTIDE SEQUENCE [LARGE SCALE GENOMIC DNA]</scope>
    <source>
        <strain evidence="2">LP100</strain>
    </source>
</reference>
<sequence length="134" mass="15535">MVNNHFDKMKNRITTVLCICFFFFSTSCKKEADELIMESKLASECTFDERKTVSRFDNEQGTVTYWQEYDIYMIMVSQPSGNTPVGSLEPCNLPAEFKKDNLKVIFSGELKQTYSTEYRLGWPLKLAKIKLAEN</sequence>
<evidence type="ECO:0000313" key="2">
    <source>
        <dbReference type="Proteomes" id="UP000187181"/>
    </source>
</evidence>
<gene>
    <name evidence="1" type="ORF">SAMN05444128_2149</name>
</gene>
<organism evidence="1 2">
    <name type="scientific">Pontibacter indicus</name>
    <dbReference type="NCBI Taxonomy" id="1317125"/>
    <lineage>
        <taxon>Bacteria</taxon>
        <taxon>Pseudomonadati</taxon>
        <taxon>Bacteroidota</taxon>
        <taxon>Cytophagia</taxon>
        <taxon>Cytophagales</taxon>
        <taxon>Hymenobacteraceae</taxon>
        <taxon>Pontibacter</taxon>
    </lineage>
</organism>
<dbReference type="EMBL" id="FTPP01000002">
    <property type="protein sequence ID" value="SIT89873.1"/>
    <property type="molecule type" value="Genomic_DNA"/>
</dbReference>
<protein>
    <submittedName>
        <fullName evidence="1">Uncharacterized protein</fullName>
    </submittedName>
</protein>
<evidence type="ECO:0000313" key="1">
    <source>
        <dbReference type="EMBL" id="SIT89873.1"/>
    </source>
</evidence>